<dbReference type="OrthoDB" id="10645542at2759"/>
<evidence type="ECO:0000313" key="2">
    <source>
        <dbReference type="Proteomes" id="UP000281553"/>
    </source>
</evidence>
<dbReference type="Proteomes" id="UP000281553">
    <property type="component" value="Unassembled WGS sequence"/>
</dbReference>
<dbReference type="EMBL" id="UYRU01092397">
    <property type="protein sequence ID" value="VDN38089.1"/>
    <property type="molecule type" value="Genomic_DNA"/>
</dbReference>
<reference evidence="1 2" key="1">
    <citation type="submission" date="2018-11" db="EMBL/GenBank/DDBJ databases">
        <authorList>
            <consortium name="Pathogen Informatics"/>
        </authorList>
    </citation>
    <scope>NUCLEOTIDE SEQUENCE [LARGE SCALE GENOMIC DNA]</scope>
</reference>
<gene>
    <name evidence="1" type="ORF">DILT_LOCUS17519</name>
</gene>
<evidence type="ECO:0000313" key="1">
    <source>
        <dbReference type="EMBL" id="VDN38089.1"/>
    </source>
</evidence>
<dbReference type="AlphaFoldDB" id="A0A3P7RB39"/>
<accession>A0A3P7RB39</accession>
<sequence>MFPPLHPQTLACDFNSGSFALAHLLGLSQAELLKSSLLVYSLLLQATSGTFLLANRTFSPPSSSSKKLHLISMR</sequence>
<organism evidence="1 2">
    <name type="scientific">Dibothriocephalus latus</name>
    <name type="common">Fish tapeworm</name>
    <name type="synonym">Diphyllobothrium latum</name>
    <dbReference type="NCBI Taxonomy" id="60516"/>
    <lineage>
        <taxon>Eukaryota</taxon>
        <taxon>Metazoa</taxon>
        <taxon>Spiralia</taxon>
        <taxon>Lophotrochozoa</taxon>
        <taxon>Platyhelminthes</taxon>
        <taxon>Cestoda</taxon>
        <taxon>Eucestoda</taxon>
        <taxon>Diphyllobothriidea</taxon>
        <taxon>Diphyllobothriidae</taxon>
        <taxon>Dibothriocephalus</taxon>
    </lineage>
</organism>
<keyword evidence="2" id="KW-1185">Reference proteome</keyword>
<proteinExistence type="predicted"/>
<name>A0A3P7RB39_DIBLA</name>
<protein>
    <submittedName>
        <fullName evidence="1">Uncharacterized protein</fullName>
    </submittedName>
</protein>